<protein>
    <submittedName>
        <fullName evidence="1">Uncharacterized protein</fullName>
    </submittedName>
</protein>
<dbReference type="Proteomes" id="UP000521943">
    <property type="component" value="Unassembled WGS sequence"/>
</dbReference>
<sequence>MASKSWPISRHKQVRADALLKAMEAQLITVNHVQRQCYSSTTSHNLVHFDQQLRFEAHAKNVTAKGMNMVPAALTMLAKTILYTSPAWFSGRRYKAKHLEKVQNQALQLICTVFHTLPIKALEVEASVPPITLHAKIDPDPDPGMTRTRGARVFPSKRAQKRPNRPVFGRDMSLLVKGSYLAQFLPDWAVLGLVLKRTGLGMMTRTRPAPATRPAGHGFPKPVVNTRCAGIHLNKLSFLNPTIQRLPNEWCCDRPPKVPAPLKANRGCMVAHKWKSTTLLKLPKYMDHRHEHIDPYLHPPR</sequence>
<evidence type="ECO:0000313" key="2">
    <source>
        <dbReference type="Proteomes" id="UP000521943"/>
    </source>
</evidence>
<comment type="caution">
    <text evidence="1">The sequence shown here is derived from an EMBL/GenBank/DDBJ whole genome shotgun (WGS) entry which is preliminary data.</text>
</comment>
<organism evidence="1 2">
    <name type="scientific">Ephemerocybe angulata</name>
    <dbReference type="NCBI Taxonomy" id="980116"/>
    <lineage>
        <taxon>Eukaryota</taxon>
        <taxon>Fungi</taxon>
        <taxon>Dikarya</taxon>
        <taxon>Basidiomycota</taxon>
        <taxon>Agaricomycotina</taxon>
        <taxon>Agaricomycetes</taxon>
        <taxon>Agaricomycetidae</taxon>
        <taxon>Agaricales</taxon>
        <taxon>Agaricineae</taxon>
        <taxon>Psathyrellaceae</taxon>
        <taxon>Ephemerocybe</taxon>
    </lineage>
</organism>
<reference evidence="1 2" key="1">
    <citation type="submission" date="2020-07" db="EMBL/GenBank/DDBJ databases">
        <title>Comparative genomics of pyrophilous fungi reveals a link between fire events and developmental genes.</title>
        <authorList>
            <consortium name="DOE Joint Genome Institute"/>
            <person name="Steindorff A.S."/>
            <person name="Carver A."/>
            <person name="Calhoun S."/>
            <person name="Stillman K."/>
            <person name="Liu H."/>
            <person name="Lipzen A."/>
            <person name="Pangilinan J."/>
            <person name="Labutti K."/>
            <person name="Bruns T.D."/>
            <person name="Grigoriev I.V."/>
        </authorList>
    </citation>
    <scope>NUCLEOTIDE SEQUENCE [LARGE SCALE GENOMIC DNA]</scope>
    <source>
        <strain evidence="1 2">CBS 144469</strain>
    </source>
</reference>
<keyword evidence="2" id="KW-1185">Reference proteome</keyword>
<name>A0A8H6I362_9AGAR</name>
<dbReference type="AlphaFoldDB" id="A0A8H6I362"/>
<dbReference type="EMBL" id="JACGCI010000023">
    <property type="protein sequence ID" value="KAF6757124.1"/>
    <property type="molecule type" value="Genomic_DNA"/>
</dbReference>
<proteinExistence type="predicted"/>
<evidence type="ECO:0000313" key="1">
    <source>
        <dbReference type="EMBL" id="KAF6757124.1"/>
    </source>
</evidence>
<dbReference type="OrthoDB" id="3230070at2759"/>
<gene>
    <name evidence="1" type="ORF">DFP72DRAFT_846037</name>
</gene>
<accession>A0A8H6I362</accession>